<feature type="region of interest" description="Disordered" evidence="1">
    <location>
        <begin position="38"/>
        <end position="57"/>
    </location>
</feature>
<evidence type="ECO:0000313" key="3">
    <source>
        <dbReference type="Proteomes" id="UP000314294"/>
    </source>
</evidence>
<evidence type="ECO:0000256" key="1">
    <source>
        <dbReference type="SAM" id="MobiDB-lite"/>
    </source>
</evidence>
<keyword evidence="3" id="KW-1185">Reference proteome</keyword>
<name>A0A4Z2E4Q4_9TELE</name>
<dbReference type="Proteomes" id="UP000314294">
    <property type="component" value="Unassembled WGS sequence"/>
</dbReference>
<reference evidence="2 3" key="1">
    <citation type="submission" date="2019-03" db="EMBL/GenBank/DDBJ databases">
        <title>First draft genome of Liparis tanakae, snailfish: a comprehensive survey of snailfish specific genes.</title>
        <authorList>
            <person name="Kim W."/>
            <person name="Song I."/>
            <person name="Jeong J.-H."/>
            <person name="Kim D."/>
            <person name="Kim S."/>
            <person name="Ryu S."/>
            <person name="Song J.Y."/>
            <person name="Lee S.K."/>
        </authorList>
    </citation>
    <scope>NUCLEOTIDE SEQUENCE [LARGE SCALE GENOMIC DNA]</scope>
    <source>
        <tissue evidence="2">Muscle</tissue>
    </source>
</reference>
<protein>
    <submittedName>
        <fullName evidence="2">Uncharacterized protein</fullName>
    </submittedName>
</protein>
<accession>A0A4Z2E4Q4</accession>
<organism evidence="2 3">
    <name type="scientific">Liparis tanakae</name>
    <name type="common">Tanaka's snailfish</name>
    <dbReference type="NCBI Taxonomy" id="230148"/>
    <lineage>
        <taxon>Eukaryota</taxon>
        <taxon>Metazoa</taxon>
        <taxon>Chordata</taxon>
        <taxon>Craniata</taxon>
        <taxon>Vertebrata</taxon>
        <taxon>Euteleostomi</taxon>
        <taxon>Actinopterygii</taxon>
        <taxon>Neopterygii</taxon>
        <taxon>Teleostei</taxon>
        <taxon>Neoteleostei</taxon>
        <taxon>Acanthomorphata</taxon>
        <taxon>Eupercaria</taxon>
        <taxon>Perciformes</taxon>
        <taxon>Cottioidei</taxon>
        <taxon>Cottales</taxon>
        <taxon>Liparidae</taxon>
        <taxon>Liparis</taxon>
    </lineage>
</organism>
<proteinExistence type="predicted"/>
<dbReference type="AlphaFoldDB" id="A0A4Z2E4Q4"/>
<sequence>MLAVGVGLSASVSSCRRTAAPRCPSELGDTPNRVSHVSLTRSWRRSSPVDAHEAPGAVSSSATQRCSLWTCGGGNGQAGPSCAATRSLAHLSASDRARATSPEMRATLAAALSEGTSFFLAMTFAASKLAPAAR</sequence>
<gene>
    <name evidence="2" type="ORF">EYF80_066285</name>
</gene>
<dbReference type="EMBL" id="SRLO01017984">
    <property type="protein sequence ID" value="TNN23594.1"/>
    <property type="molecule type" value="Genomic_DNA"/>
</dbReference>
<evidence type="ECO:0000313" key="2">
    <source>
        <dbReference type="EMBL" id="TNN23594.1"/>
    </source>
</evidence>
<comment type="caution">
    <text evidence="2">The sequence shown here is derived from an EMBL/GenBank/DDBJ whole genome shotgun (WGS) entry which is preliminary data.</text>
</comment>